<evidence type="ECO:0000259" key="3">
    <source>
        <dbReference type="PROSITE" id="PS50887"/>
    </source>
</evidence>
<dbReference type="CDD" id="cd01949">
    <property type="entry name" value="GGDEF"/>
    <property type="match status" value="1"/>
</dbReference>
<dbReference type="InterPro" id="IPR000160">
    <property type="entry name" value="GGDEF_dom"/>
</dbReference>
<dbReference type="Pfam" id="PF00563">
    <property type="entry name" value="EAL"/>
    <property type="match status" value="1"/>
</dbReference>
<feature type="transmembrane region" description="Helical" evidence="1">
    <location>
        <begin position="7"/>
        <end position="40"/>
    </location>
</feature>
<feature type="domain" description="EAL" evidence="2">
    <location>
        <begin position="619"/>
        <end position="871"/>
    </location>
</feature>
<keyword evidence="5" id="KW-1185">Reference proteome</keyword>
<dbReference type="InterPro" id="IPR043128">
    <property type="entry name" value="Rev_trsase/Diguanyl_cyclase"/>
</dbReference>
<feature type="domain" description="GGDEF" evidence="3">
    <location>
        <begin position="477"/>
        <end position="610"/>
    </location>
</feature>
<accession>A0ABV7WSD0</accession>
<reference evidence="5" key="1">
    <citation type="journal article" date="2019" name="Int. J. Syst. Evol. Microbiol.">
        <title>The Global Catalogue of Microorganisms (GCM) 10K type strain sequencing project: providing services to taxonomists for standard genome sequencing and annotation.</title>
        <authorList>
            <consortium name="The Broad Institute Genomics Platform"/>
            <consortium name="The Broad Institute Genome Sequencing Center for Infectious Disease"/>
            <person name="Wu L."/>
            <person name="Ma J."/>
        </authorList>
    </citation>
    <scope>NUCLEOTIDE SEQUENCE [LARGE SCALE GENOMIC DNA]</scope>
    <source>
        <strain evidence="5">CECT 8288</strain>
    </source>
</reference>
<dbReference type="PANTHER" id="PTHR44757:SF2">
    <property type="entry name" value="BIOFILM ARCHITECTURE MAINTENANCE PROTEIN MBAA"/>
    <property type="match status" value="1"/>
</dbReference>
<evidence type="ECO:0000256" key="1">
    <source>
        <dbReference type="SAM" id="Phobius"/>
    </source>
</evidence>
<keyword evidence="1" id="KW-0812">Transmembrane</keyword>
<dbReference type="Gene3D" id="3.20.20.450">
    <property type="entry name" value="EAL domain"/>
    <property type="match status" value="1"/>
</dbReference>
<evidence type="ECO:0000313" key="4">
    <source>
        <dbReference type="EMBL" id="MFC3701759.1"/>
    </source>
</evidence>
<dbReference type="InterPro" id="IPR035919">
    <property type="entry name" value="EAL_sf"/>
</dbReference>
<dbReference type="PROSITE" id="PS50883">
    <property type="entry name" value="EAL"/>
    <property type="match status" value="1"/>
</dbReference>
<dbReference type="RefSeq" id="WP_290279938.1">
    <property type="nucleotide sequence ID" value="NZ_JAUFQI010000001.1"/>
</dbReference>
<dbReference type="InterPro" id="IPR001633">
    <property type="entry name" value="EAL_dom"/>
</dbReference>
<feature type="transmembrane region" description="Helical" evidence="1">
    <location>
        <begin position="46"/>
        <end position="67"/>
    </location>
</feature>
<dbReference type="NCBIfam" id="TIGR00254">
    <property type="entry name" value="GGDEF"/>
    <property type="match status" value="1"/>
</dbReference>
<dbReference type="SMART" id="SM00052">
    <property type="entry name" value="EAL"/>
    <property type="match status" value="1"/>
</dbReference>
<dbReference type="Proteomes" id="UP001595710">
    <property type="component" value="Unassembled WGS sequence"/>
</dbReference>
<dbReference type="PANTHER" id="PTHR44757">
    <property type="entry name" value="DIGUANYLATE CYCLASE DGCP"/>
    <property type="match status" value="1"/>
</dbReference>
<dbReference type="SMART" id="SM00267">
    <property type="entry name" value="GGDEF"/>
    <property type="match status" value="1"/>
</dbReference>
<dbReference type="CDD" id="cd01948">
    <property type="entry name" value="EAL"/>
    <property type="match status" value="1"/>
</dbReference>
<evidence type="ECO:0000259" key="2">
    <source>
        <dbReference type="PROSITE" id="PS50883"/>
    </source>
</evidence>
<sequence length="871" mass="97981">MTFILTIIASVCLVAILLLPSVWINLLLTMLGVASLIYVVQKSPKMLLPGFALIMALIVVPVTKWYLPALLKQSTSVLESKIETEFDVIESTLQQFFFNNSAALDSLNLLIANEEVLTDRVFQNWMKQLLPDYRNNYLNIAISEDLIAKHVYPKSEANLKVLARNLGETPNMGFVYHEVLKTNVPGIIGPVDLIQGVPGVIRVVPVEGKPNVIISGVLSLQSLKEQLIPLVSESSKLSIAVTGYADPYYLVNQAEPQKSILKRVEYQDIKVDIYIQSDLLQSTITRTRWTSYAVSFLAWLLLTSSFTWQRHSIRLRDQQRSAILENKNALIEAQRLGQLGSWRQSGDDSFKLSEPLQSLIGVMKETIALKDLDSLVHPSEHKKVQTAFEELSSGKLTRITTQHRLRVGERYRWFEHRIARSEDGELTGIVRDIQTIKEQEKQVAKLEAFDPLTGASNRRHFHQLVSQNIALCDRRNTTLGLMLINIDDFRSVNEKYNQAVGDELLKLIASRLTTICRKTDFISRLGGDTFAVALVDVGTASQSVIAVENILRKLKMPYRLNNEEVFPQLTCGVALYPDDGLDFEHLLQRCEQTLSIAKTNKRGHYSFYSAELDSQTNRRQRILASLPSALKNDHFYIVFQPRVSSTGDHSSLSMEALVRWQDPELGFVSPGEFIPIAEGTSLIADIGTWVMNAAFSALHQYKDQLPRGLSISINLSPRQLEDTTLVSKVKQALDKFDIDPNCIELEVTEHSIAVESDIVLSNMKELNDLGFKFALDDFGTGYSNLSMLQSLPLHVLKIDMSFIRNIGFSDKSNELVRAIIDLGHTLGLHTVAEGVETIEQVSYLEKLGCEELQGFYFYKPAPIEDLINRLA</sequence>
<keyword evidence="1" id="KW-1133">Transmembrane helix</keyword>
<dbReference type="Gene3D" id="3.30.70.270">
    <property type="match status" value="1"/>
</dbReference>
<dbReference type="PROSITE" id="PS50887">
    <property type="entry name" value="GGDEF"/>
    <property type="match status" value="1"/>
</dbReference>
<gene>
    <name evidence="4" type="ORF">ACFOND_08930</name>
</gene>
<protein>
    <submittedName>
        <fullName evidence="4">EAL domain-containing protein</fullName>
    </submittedName>
</protein>
<dbReference type="Pfam" id="PF00990">
    <property type="entry name" value="GGDEF"/>
    <property type="match status" value="1"/>
</dbReference>
<proteinExistence type="predicted"/>
<name>A0ABV7WSD0_9GAMM</name>
<comment type="caution">
    <text evidence="4">The sequence shown here is derived from an EMBL/GenBank/DDBJ whole genome shotgun (WGS) entry which is preliminary data.</text>
</comment>
<dbReference type="SUPFAM" id="SSF55073">
    <property type="entry name" value="Nucleotide cyclase"/>
    <property type="match status" value="1"/>
</dbReference>
<dbReference type="SUPFAM" id="SSF141868">
    <property type="entry name" value="EAL domain-like"/>
    <property type="match status" value="1"/>
</dbReference>
<dbReference type="InterPro" id="IPR029787">
    <property type="entry name" value="Nucleotide_cyclase"/>
</dbReference>
<keyword evidence="1" id="KW-0472">Membrane</keyword>
<dbReference type="EMBL" id="JBHRYN010000011">
    <property type="protein sequence ID" value="MFC3701759.1"/>
    <property type="molecule type" value="Genomic_DNA"/>
</dbReference>
<evidence type="ECO:0000313" key="5">
    <source>
        <dbReference type="Proteomes" id="UP001595710"/>
    </source>
</evidence>
<organism evidence="4 5">
    <name type="scientific">Reinekea marina</name>
    <dbReference type="NCBI Taxonomy" id="1310421"/>
    <lineage>
        <taxon>Bacteria</taxon>
        <taxon>Pseudomonadati</taxon>
        <taxon>Pseudomonadota</taxon>
        <taxon>Gammaproteobacteria</taxon>
        <taxon>Oceanospirillales</taxon>
        <taxon>Saccharospirillaceae</taxon>
        <taxon>Reinekea</taxon>
    </lineage>
</organism>
<dbReference type="Gene3D" id="3.30.450.20">
    <property type="entry name" value="PAS domain"/>
    <property type="match status" value="1"/>
</dbReference>
<dbReference type="InterPro" id="IPR052155">
    <property type="entry name" value="Biofilm_reg_signaling"/>
</dbReference>